<name>A0A6V8LUW9_9BACT</name>
<dbReference type="EMBL" id="BLTE01000004">
    <property type="protein sequence ID" value="GFK93457.1"/>
    <property type="molecule type" value="Genomic_DNA"/>
</dbReference>
<gene>
    <name evidence="1" type="ORF">NNJEOMEG_01290</name>
</gene>
<evidence type="ECO:0000313" key="1">
    <source>
        <dbReference type="EMBL" id="GFK93457.1"/>
    </source>
</evidence>
<organism evidence="1 2">
    <name type="scientific">Fundidesulfovibrio magnetotacticus</name>
    <dbReference type="NCBI Taxonomy" id="2730080"/>
    <lineage>
        <taxon>Bacteria</taxon>
        <taxon>Pseudomonadati</taxon>
        <taxon>Thermodesulfobacteriota</taxon>
        <taxon>Desulfovibrionia</taxon>
        <taxon>Desulfovibrionales</taxon>
        <taxon>Desulfovibrionaceae</taxon>
        <taxon>Fundidesulfovibrio</taxon>
    </lineage>
</organism>
<dbReference type="Proteomes" id="UP000494245">
    <property type="component" value="Unassembled WGS sequence"/>
</dbReference>
<sequence length="136" mass="13885">MFATTNETGMAGAFPDVCLTPAPPAPDPVPIPYQNMAMMQNAKGSTCASKVFVKGAKAVTLKTEIAQSVGDEPGTAGGVASGRIQGPCRFTSGSLKVVIEGEAAVFQGSATKQNGDNPNTVGVVSNPSQTTVMYME</sequence>
<dbReference type="Pfam" id="PF13665">
    <property type="entry name" value="Tox-PAAR-like"/>
    <property type="match status" value="1"/>
</dbReference>
<accession>A0A6V8LUW9</accession>
<dbReference type="AlphaFoldDB" id="A0A6V8LUW9"/>
<protein>
    <recommendedName>
        <fullName evidence="3">Tox-PAAR-like domain-containing protein</fullName>
    </recommendedName>
</protein>
<dbReference type="RefSeq" id="WP_173082490.1">
    <property type="nucleotide sequence ID" value="NZ_BLTE01000004.1"/>
</dbReference>
<reference evidence="1 2" key="2">
    <citation type="submission" date="2020-05" db="EMBL/GenBank/DDBJ databases">
        <title>Draft genome sequence of Desulfovibrio sp. strainFSS-1.</title>
        <authorList>
            <person name="Shimoshige H."/>
            <person name="Kobayashi H."/>
            <person name="Maekawa T."/>
        </authorList>
    </citation>
    <scope>NUCLEOTIDE SEQUENCE [LARGE SCALE GENOMIC DNA]</scope>
    <source>
        <strain evidence="1 2">SIID29052-01</strain>
    </source>
</reference>
<keyword evidence="2" id="KW-1185">Reference proteome</keyword>
<evidence type="ECO:0000313" key="2">
    <source>
        <dbReference type="Proteomes" id="UP000494245"/>
    </source>
</evidence>
<reference evidence="1 2" key="1">
    <citation type="submission" date="2020-04" db="EMBL/GenBank/DDBJ databases">
        <authorList>
            <consortium name="Desulfovibrio sp. FSS-1 genome sequencing consortium"/>
            <person name="Shimoshige H."/>
            <person name="Kobayashi H."/>
            <person name="Maekawa T."/>
        </authorList>
    </citation>
    <scope>NUCLEOTIDE SEQUENCE [LARGE SCALE GENOMIC DNA]</scope>
    <source>
        <strain evidence="1 2">SIID29052-01</strain>
    </source>
</reference>
<evidence type="ECO:0008006" key="3">
    <source>
        <dbReference type="Google" id="ProtNLM"/>
    </source>
</evidence>
<proteinExistence type="predicted"/>
<comment type="caution">
    <text evidence="1">The sequence shown here is derived from an EMBL/GenBank/DDBJ whole genome shotgun (WGS) entry which is preliminary data.</text>
</comment>